<name>A0A9X2V753_9BACT</name>
<dbReference type="AlphaFoldDB" id="A0A9X2V753"/>
<proteinExistence type="predicted"/>
<comment type="caution">
    <text evidence="3">The sequence shown here is derived from an EMBL/GenBank/DDBJ whole genome shotgun (WGS) entry which is preliminary data.</text>
</comment>
<dbReference type="EMBL" id="JANUBL010000003">
    <property type="protein sequence ID" value="MCS4121983.1"/>
    <property type="molecule type" value="Genomic_DNA"/>
</dbReference>
<dbReference type="EMBL" id="JANUAE010000003">
    <property type="protein sequence ID" value="MCS3709333.1"/>
    <property type="molecule type" value="Genomic_DNA"/>
</dbReference>
<accession>A0A9X2V753</accession>
<feature type="region of interest" description="Disordered" evidence="1">
    <location>
        <begin position="38"/>
        <end position="70"/>
    </location>
</feature>
<dbReference type="Proteomes" id="UP001155144">
    <property type="component" value="Unassembled WGS sequence"/>
</dbReference>
<evidence type="ECO:0000313" key="3">
    <source>
        <dbReference type="EMBL" id="MCS4121983.1"/>
    </source>
</evidence>
<feature type="region of interest" description="Disordered" evidence="1">
    <location>
        <begin position="134"/>
        <end position="200"/>
    </location>
</feature>
<evidence type="ECO:0000313" key="2">
    <source>
        <dbReference type="EMBL" id="MCS3709333.1"/>
    </source>
</evidence>
<dbReference type="Proteomes" id="UP001155057">
    <property type="component" value="Unassembled WGS sequence"/>
</dbReference>
<evidence type="ECO:0000313" key="4">
    <source>
        <dbReference type="Proteomes" id="UP001155144"/>
    </source>
</evidence>
<sequence length="225" mass="24146">MSRRPTKPQLRRRSWASPLPDRWHFTLPVQRRFLPAFGTGRSCPPHSRGPKARAGPTSRSPAWGPAPGCSGGSGRSVWLWGAGSVREPALLPLSSRRRSRTLPPLAGSSGGGPSRLCFGCLCFCDPCPPQPSRTRGPFCSAQPVAQTSGHPPPDVTGHSSLPGTGAPRRRREKMSGPKIDSPHAARPRPPDNLYRDPSQPHGALSFQSFFSAFGSLPFTQGPASY</sequence>
<evidence type="ECO:0000256" key="1">
    <source>
        <dbReference type="SAM" id="MobiDB-lite"/>
    </source>
</evidence>
<organism evidence="3 4">
    <name type="scientific">Salinibacter ruber</name>
    <dbReference type="NCBI Taxonomy" id="146919"/>
    <lineage>
        <taxon>Bacteria</taxon>
        <taxon>Pseudomonadati</taxon>
        <taxon>Rhodothermota</taxon>
        <taxon>Rhodothermia</taxon>
        <taxon>Rhodothermales</taxon>
        <taxon>Salinibacteraceae</taxon>
        <taxon>Salinibacter</taxon>
    </lineage>
</organism>
<reference evidence="3" key="1">
    <citation type="submission" date="2022-08" db="EMBL/GenBank/DDBJ databases">
        <title>Genomic Encyclopedia of Type Strains, Phase V (KMG-V): Genome sequencing to study the core and pangenomes of soil and plant-associated prokaryotes.</title>
        <authorList>
            <person name="Whitman W."/>
        </authorList>
    </citation>
    <scope>NUCLEOTIDE SEQUENCE</scope>
    <source>
        <strain evidence="3">SP3026</strain>
        <strain evidence="2">SP3049</strain>
    </source>
</reference>
<gene>
    <name evidence="3" type="ORF">GGP45_002336</name>
    <name evidence="2" type="ORF">GGP61_000936</name>
</gene>
<protein>
    <submittedName>
        <fullName evidence="3">Uncharacterized protein</fullName>
    </submittedName>
</protein>